<dbReference type="EMBL" id="KI671611">
    <property type="protein sequence ID" value="ETL46327.1"/>
    <property type="molecule type" value="Genomic_DNA"/>
</dbReference>
<dbReference type="VEuPathDB" id="FungiDB:PPTG_02067"/>
<gene>
    <name evidence="2" type="ORF">L915_03840</name>
    <name evidence="3" type="ORF">L916_03781</name>
</gene>
<reference evidence="3 4" key="2">
    <citation type="submission" date="2013-11" db="EMBL/GenBank/DDBJ databases">
        <title>The Genome Sequence of Phytophthora parasitica CJ05E6.</title>
        <authorList>
            <consortium name="The Broad Institute Genomics Platform"/>
            <person name="Russ C."/>
            <person name="Tyler B."/>
            <person name="Panabieres F."/>
            <person name="Shan W."/>
            <person name="Tripathy S."/>
            <person name="Grunwald N."/>
            <person name="Machado M."/>
            <person name="Johnson C.S."/>
            <person name="Arredondo F."/>
            <person name="Hong C."/>
            <person name="Coffey M."/>
            <person name="Young S.K."/>
            <person name="Zeng Q."/>
            <person name="Gargeya S."/>
            <person name="Fitzgerald M."/>
            <person name="Abouelleil A."/>
            <person name="Alvarado L."/>
            <person name="Chapman S.B."/>
            <person name="Gainer-Dewar J."/>
            <person name="Goldberg J."/>
            <person name="Griggs A."/>
            <person name="Gujja S."/>
            <person name="Hansen M."/>
            <person name="Howarth C."/>
            <person name="Imamovic A."/>
            <person name="Ireland A."/>
            <person name="Larimer J."/>
            <person name="McCowan C."/>
            <person name="Murphy C."/>
            <person name="Pearson M."/>
            <person name="Poon T.W."/>
            <person name="Priest M."/>
            <person name="Roberts A."/>
            <person name="Saif S."/>
            <person name="Shea T."/>
            <person name="Sykes S."/>
            <person name="Wortman J."/>
            <person name="Nusbaum C."/>
            <person name="Birren B."/>
        </authorList>
    </citation>
    <scope>NUCLEOTIDE SEQUENCE [LARGE SCALE GENOMIC DNA]</scope>
    <source>
        <strain evidence="3 4">CJ05E6</strain>
    </source>
</reference>
<evidence type="ECO:0000313" key="3">
    <source>
        <dbReference type="EMBL" id="ETL46327.1"/>
    </source>
</evidence>
<protein>
    <submittedName>
        <fullName evidence="2">Uncharacterized protein</fullName>
    </submittedName>
</protein>
<evidence type="ECO:0000313" key="2">
    <source>
        <dbReference type="EMBL" id="ETK92919.1"/>
    </source>
</evidence>
<evidence type="ECO:0000256" key="1">
    <source>
        <dbReference type="SAM" id="MobiDB-lite"/>
    </source>
</evidence>
<accession>W2HCR0</accession>
<dbReference type="Proteomes" id="UP000053236">
    <property type="component" value="Unassembled WGS sequence"/>
</dbReference>
<organism evidence="2">
    <name type="scientific">Phytophthora nicotianae</name>
    <name type="common">Potato buckeye rot agent</name>
    <name type="synonym">Phytophthora parasitica</name>
    <dbReference type="NCBI Taxonomy" id="4792"/>
    <lineage>
        <taxon>Eukaryota</taxon>
        <taxon>Sar</taxon>
        <taxon>Stramenopiles</taxon>
        <taxon>Oomycota</taxon>
        <taxon>Peronosporomycetes</taxon>
        <taxon>Peronosporales</taxon>
        <taxon>Peronosporaceae</taxon>
        <taxon>Phytophthora</taxon>
    </lineage>
</organism>
<dbReference type="EMBL" id="KI685100">
    <property type="protein sequence ID" value="ETK92919.1"/>
    <property type="molecule type" value="Genomic_DNA"/>
</dbReference>
<dbReference type="AlphaFoldDB" id="W2HCR0"/>
<name>W2HCR0_PHYNI</name>
<feature type="region of interest" description="Disordered" evidence="1">
    <location>
        <begin position="79"/>
        <end position="116"/>
    </location>
</feature>
<sequence>MRKVHRHAHEINLPPGLKLHPVFNTGSLKPYESPTQLSRPQEVILHDGRVGQIVEAVINKRHRKGTVQYLIRPRLSLPTSEPATVEQTGRIKAKGKRAREVAAGGHRGQKQTDRRS</sequence>
<reference evidence="2" key="1">
    <citation type="submission" date="2013-11" db="EMBL/GenBank/DDBJ databases">
        <title>The Genome Sequence of Phytophthora parasitica CJ02B3.</title>
        <authorList>
            <consortium name="The Broad Institute Genomics Platform"/>
            <person name="Russ C."/>
            <person name="Tyler B."/>
            <person name="Panabieres F."/>
            <person name="Shan W."/>
            <person name="Tripathy S."/>
            <person name="Grunwald N."/>
            <person name="Machado M."/>
            <person name="Johnson C.S."/>
            <person name="Arredondo F."/>
            <person name="Hong C."/>
            <person name="Coffey M."/>
            <person name="Young S.K."/>
            <person name="Zeng Q."/>
            <person name="Gargeya S."/>
            <person name="Fitzgerald M."/>
            <person name="Abouelleil A."/>
            <person name="Alvarado L."/>
            <person name="Chapman S.B."/>
            <person name="Gainer-Dewar J."/>
            <person name="Goldberg J."/>
            <person name="Griggs A."/>
            <person name="Gujja S."/>
            <person name="Hansen M."/>
            <person name="Howarth C."/>
            <person name="Imamovic A."/>
            <person name="Ireland A."/>
            <person name="Larimer J."/>
            <person name="McCowan C."/>
            <person name="Murphy C."/>
            <person name="Pearson M."/>
            <person name="Poon T.W."/>
            <person name="Priest M."/>
            <person name="Roberts A."/>
            <person name="Saif S."/>
            <person name="Shea T."/>
            <person name="Sykes S."/>
            <person name="Wortman J."/>
            <person name="Nusbaum C."/>
            <person name="Birren B."/>
        </authorList>
    </citation>
    <scope>NUCLEOTIDE SEQUENCE [LARGE SCALE GENOMIC DNA]</scope>
    <source>
        <strain evidence="2">CJ02B3</strain>
    </source>
</reference>
<proteinExistence type="predicted"/>
<dbReference type="Proteomes" id="UP000053864">
    <property type="component" value="Unassembled WGS sequence"/>
</dbReference>
<evidence type="ECO:0000313" key="4">
    <source>
        <dbReference type="Proteomes" id="UP000053864"/>
    </source>
</evidence>